<sequence length="107" mass="11343">MEIPEVALRSQVLSEVSRNTWSSQSKTTSKEEVAAAAHACMHMHMHNGAGLSAGALEWAEEKKREEVKMRAESQLRRPSGAPGGATVPRGPSPACEAATVQAGSCSR</sequence>
<accession>A0A9Q1IWW9</accession>
<proteinExistence type="predicted"/>
<evidence type="ECO:0000256" key="1">
    <source>
        <dbReference type="SAM" id="MobiDB-lite"/>
    </source>
</evidence>
<name>A0A9Q1IWW9_SYNKA</name>
<dbReference type="AlphaFoldDB" id="A0A9Q1IWW9"/>
<gene>
    <name evidence="2" type="ORF">SKAU_G00153390</name>
</gene>
<feature type="region of interest" description="Disordered" evidence="1">
    <location>
        <begin position="69"/>
        <end position="107"/>
    </location>
</feature>
<dbReference type="Proteomes" id="UP001152622">
    <property type="component" value="Chromosome 5"/>
</dbReference>
<protein>
    <submittedName>
        <fullName evidence="2">Uncharacterized protein</fullName>
    </submittedName>
</protein>
<reference evidence="2" key="1">
    <citation type="journal article" date="2023" name="Science">
        <title>Genome structures resolve the early diversification of teleost fishes.</title>
        <authorList>
            <person name="Parey E."/>
            <person name="Louis A."/>
            <person name="Montfort J."/>
            <person name="Bouchez O."/>
            <person name="Roques C."/>
            <person name="Iampietro C."/>
            <person name="Lluch J."/>
            <person name="Castinel A."/>
            <person name="Donnadieu C."/>
            <person name="Desvignes T."/>
            <person name="Floi Bucao C."/>
            <person name="Jouanno E."/>
            <person name="Wen M."/>
            <person name="Mejri S."/>
            <person name="Dirks R."/>
            <person name="Jansen H."/>
            <person name="Henkel C."/>
            <person name="Chen W.J."/>
            <person name="Zahm M."/>
            <person name="Cabau C."/>
            <person name="Klopp C."/>
            <person name="Thompson A.W."/>
            <person name="Robinson-Rechavi M."/>
            <person name="Braasch I."/>
            <person name="Lecointre G."/>
            <person name="Bobe J."/>
            <person name="Postlethwait J.H."/>
            <person name="Berthelot C."/>
            <person name="Roest Crollius H."/>
            <person name="Guiguen Y."/>
        </authorList>
    </citation>
    <scope>NUCLEOTIDE SEQUENCE</scope>
    <source>
        <strain evidence="2">WJC10195</strain>
    </source>
</reference>
<comment type="caution">
    <text evidence="2">The sequence shown here is derived from an EMBL/GenBank/DDBJ whole genome shotgun (WGS) entry which is preliminary data.</text>
</comment>
<organism evidence="2 3">
    <name type="scientific">Synaphobranchus kaupii</name>
    <name type="common">Kaup's arrowtooth eel</name>
    <dbReference type="NCBI Taxonomy" id="118154"/>
    <lineage>
        <taxon>Eukaryota</taxon>
        <taxon>Metazoa</taxon>
        <taxon>Chordata</taxon>
        <taxon>Craniata</taxon>
        <taxon>Vertebrata</taxon>
        <taxon>Euteleostomi</taxon>
        <taxon>Actinopterygii</taxon>
        <taxon>Neopterygii</taxon>
        <taxon>Teleostei</taxon>
        <taxon>Anguilliformes</taxon>
        <taxon>Synaphobranchidae</taxon>
        <taxon>Synaphobranchus</taxon>
    </lineage>
</organism>
<evidence type="ECO:0000313" key="3">
    <source>
        <dbReference type="Proteomes" id="UP001152622"/>
    </source>
</evidence>
<keyword evidence="3" id="KW-1185">Reference proteome</keyword>
<dbReference type="EMBL" id="JAINUF010000005">
    <property type="protein sequence ID" value="KAJ8358814.1"/>
    <property type="molecule type" value="Genomic_DNA"/>
</dbReference>
<evidence type="ECO:0000313" key="2">
    <source>
        <dbReference type="EMBL" id="KAJ8358814.1"/>
    </source>
</evidence>